<proteinExistence type="predicted"/>
<reference evidence="3 4" key="1">
    <citation type="journal article" date="2013" name="Front. Plant Sci.">
        <title>The Reference Genome of the Halophytic Plant Eutrema salsugineum.</title>
        <authorList>
            <person name="Yang R."/>
            <person name="Jarvis D.E."/>
            <person name="Chen H."/>
            <person name="Beilstein M.A."/>
            <person name="Grimwood J."/>
            <person name="Jenkins J."/>
            <person name="Shu S."/>
            <person name="Prochnik S."/>
            <person name="Xin M."/>
            <person name="Ma C."/>
            <person name="Schmutz J."/>
            <person name="Wing R.A."/>
            <person name="Mitchell-Olds T."/>
            <person name="Schumaker K.S."/>
            <person name="Wang X."/>
        </authorList>
    </citation>
    <scope>NUCLEOTIDE SEQUENCE [LARGE SCALE GENOMIC DNA]</scope>
</reference>
<organism evidence="3 4">
    <name type="scientific">Eutrema salsugineum</name>
    <name type="common">Saltwater cress</name>
    <name type="synonym">Sisymbrium salsugineum</name>
    <dbReference type="NCBI Taxonomy" id="72664"/>
    <lineage>
        <taxon>Eukaryota</taxon>
        <taxon>Viridiplantae</taxon>
        <taxon>Streptophyta</taxon>
        <taxon>Embryophyta</taxon>
        <taxon>Tracheophyta</taxon>
        <taxon>Spermatophyta</taxon>
        <taxon>Magnoliopsida</taxon>
        <taxon>eudicotyledons</taxon>
        <taxon>Gunneridae</taxon>
        <taxon>Pentapetalae</taxon>
        <taxon>rosids</taxon>
        <taxon>malvids</taxon>
        <taxon>Brassicales</taxon>
        <taxon>Brassicaceae</taxon>
        <taxon>Eutremeae</taxon>
        <taxon>Eutrema</taxon>
    </lineage>
</organism>
<dbReference type="FunFam" id="3.40.50.10140:FF:000007">
    <property type="entry name" value="Disease resistance protein (TIR-NBS-LRR class)"/>
    <property type="match status" value="1"/>
</dbReference>
<dbReference type="InterPro" id="IPR000157">
    <property type="entry name" value="TIR_dom"/>
</dbReference>
<keyword evidence="1" id="KW-0520">NAD</keyword>
<feature type="domain" description="TIR" evidence="2">
    <location>
        <begin position="11"/>
        <end position="160"/>
    </location>
</feature>
<keyword evidence="4" id="KW-1185">Reference proteome</keyword>
<dbReference type="Pfam" id="PF01582">
    <property type="entry name" value="TIR"/>
    <property type="match status" value="1"/>
</dbReference>
<accession>V4MEI8</accession>
<protein>
    <recommendedName>
        <fullName evidence="2">TIR domain-containing protein</fullName>
    </recommendedName>
</protein>
<dbReference type="OrthoDB" id="6160824at2759"/>
<dbReference type="KEGG" id="eus:EUTSA_v10024056mg"/>
<gene>
    <name evidence="3" type="ORF">EUTSA_v10024056mg</name>
</gene>
<dbReference type="Gramene" id="ESQ29676">
    <property type="protein sequence ID" value="ESQ29676"/>
    <property type="gene ID" value="EUTSA_v10024056mg"/>
</dbReference>
<dbReference type="Proteomes" id="UP000030689">
    <property type="component" value="Unassembled WGS sequence"/>
</dbReference>
<dbReference type="Gene3D" id="3.40.50.10140">
    <property type="entry name" value="Toll/interleukin-1 receptor homology (TIR) domain"/>
    <property type="match status" value="1"/>
</dbReference>
<dbReference type="PANTHER" id="PTHR32009:SF53">
    <property type="entry name" value="TOLL-INTERLEUKIN-RESISTANCE (TIR) DOMAIN FAMILY PROTEIN"/>
    <property type="match status" value="1"/>
</dbReference>
<dbReference type="InterPro" id="IPR035897">
    <property type="entry name" value="Toll_tir_struct_dom_sf"/>
</dbReference>
<evidence type="ECO:0000313" key="3">
    <source>
        <dbReference type="EMBL" id="ESQ29676.1"/>
    </source>
</evidence>
<dbReference type="PROSITE" id="PS50104">
    <property type="entry name" value="TIR"/>
    <property type="match status" value="1"/>
</dbReference>
<dbReference type="EMBL" id="KI517881">
    <property type="protein sequence ID" value="ESQ29676.1"/>
    <property type="molecule type" value="Genomic_DNA"/>
</dbReference>
<dbReference type="OMA" id="LECRESK"/>
<evidence type="ECO:0000313" key="4">
    <source>
        <dbReference type="Proteomes" id="UP000030689"/>
    </source>
</evidence>
<evidence type="ECO:0000256" key="1">
    <source>
        <dbReference type="ARBA" id="ARBA00023027"/>
    </source>
</evidence>
<dbReference type="SMART" id="SM00255">
    <property type="entry name" value="TIR"/>
    <property type="match status" value="1"/>
</dbReference>
<sequence length="160" mass="18906">MVAFSRMIQRPLNQLFVNFRGEEIRHGFLSRLAAALERRGINFFIDRDEQKGKDLKHLFKRIGESHIALAIFSKRYAQSRWCLNELAEMNRLAYNNQLKVVPIFYKVRVDDVRRQKGEFGRNFWKLAMTSSGEEIKNWKEALESVSNKMGLKLCDKRYST</sequence>
<dbReference type="AlphaFoldDB" id="V4MEI8"/>
<dbReference type="STRING" id="72664.V4MEI8"/>
<evidence type="ECO:0000259" key="2">
    <source>
        <dbReference type="PROSITE" id="PS50104"/>
    </source>
</evidence>
<dbReference type="PANTHER" id="PTHR32009">
    <property type="entry name" value="TMV RESISTANCE PROTEIN N-LIKE"/>
    <property type="match status" value="1"/>
</dbReference>
<name>V4MEI8_EUTSA</name>
<dbReference type="GO" id="GO:0007165">
    <property type="term" value="P:signal transduction"/>
    <property type="evidence" value="ECO:0007669"/>
    <property type="project" value="InterPro"/>
</dbReference>
<dbReference type="SUPFAM" id="SSF52200">
    <property type="entry name" value="Toll/Interleukin receptor TIR domain"/>
    <property type="match status" value="1"/>
</dbReference>